<reference evidence="1 2" key="1">
    <citation type="submission" date="2019-08" db="EMBL/GenBank/DDBJ databases">
        <title>In-depth cultivation of the pig gut microbiome towards novel bacterial diversity and tailored functional studies.</title>
        <authorList>
            <person name="Wylensek D."/>
            <person name="Hitch T.C.A."/>
            <person name="Clavel T."/>
        </authorList>
    </citation>
    <scope>NUCLEOTIDE SEQUENCE [LARGE SCALE GENOMIC DNA]</scope>
    <source>
        <strain evidence="1 2">Oil+RF-744-GAM-WT-6</strain>
    </source>
</reference>
<dbReference type="RefSeq" id="WP_154503869.1">
    <property type="nucleotide sequence ID" value="NZ_VUMN01000008.1"/>
</dbReference>
<dbReference type="EMBL" id="VUMN01000008">
    <property type="protein sequence ID" value="MSS58207.1"/>
    <property type="molecule type" value="Genomic_DNA"/>
</dbReference>
<comment type="caution">
    <text evidence="1">The sequence shown here is derived from an EMBL/GenBank/DDBJ whole genome shotgun (WGS) entry which is preliminary data.</text>
</comment>
<protein>
    <submittedName>
        <fullName evidence="1">Uncharacterized protein</fullName>
    </submittedName>
</protein>
<organism evidence="1 2">
    <name type="scientific">Stecheria intestinalis</name>
    <dbReference type="NCBI Taxonomy" id="2606630"/>
    <lineage>
        <taxon>Bacteria</taxon>
        <taxon>Bacillati</taxon>
        <taxon>Bacillota</taxon>
        <taxon>Erysipelotrichia</taxon>
        <taxon>Erysipelotrichales</taxon>
        <taxon>Erysipelotrichaceae</taxon>
        <taxon>Stecheria</taxon>
    </lineage>
</organism>
<accession>A0A7X2NRJ0</accession>
<sequence length="735" mass="83082">MSRLKSESEKQAYSRAHLGARAFLMMHYLFEVNRCWVKDLRLVGSTLSVHRQDVSKTYRNLLKDGLLELLTPANPSEPDRASMRNWIAPADPSDVRNPYLVAHLTRKGLVWLIENTGRFQDLSLMPPGEEYYQNFYREKEHRFSRSGFDAYVRQLKLSRLEAVMLVTGVHVFPFDKPELYDLWGCLPWVHTSANGYDSDHPQNLRYDGWSREDGEALWKKHPWENTRNDLSGFFYSTREVARFVDQVASGVYAIPSDGFARNSMHDDPDHDFAMTGSDTFRGTRCLGVYISPEAVVMFYMGTPGDNRFLTLSGKLGFESVLKDQLARLFFAHDPGARDKVSAVYLSDTEAMAYAMTMGVTNGTVKVNEARILENGVIDEGLVEKARAKSENTRSITKSLLTAGTDLFTRVYVVPTSHPGVDTLKDILAVGHSGYQAASKEVLAKLGVSGPTYGLLGSYGQMMVGEGSYAHPSPVIYMPFFEVRQLAQIYAVQEHGAGDYVILCHDWMADAAAHAIRKKCRFLSLDAPLDPEHCRWIFREKGSANIPVTLSKEELRKVSALKQAWEKRGGTGEFRFSFRELSMLDAGKIDDLNEVERIIEACRIEQQRIHEAAKDAHRFNHEETEEDQLRREPVSIPTYGWHGSRAGSDSWIRHPSSDAKGTGKKVYIWLSPKDYERAKSVAGYIHMPVTGYLQHLAVNGVQADEKRKNEAVRDIAASKRQLSLAKGRRFPSTREE</sequence>
<dbReference type="Proteomes" id="UP000461880">
    <property type="component" value="Unassembled WGS sequence"/>
</dbReference>
<evidence type="ECO:0000313" key="2">
    <source>
        <dbReference type="Proteomes" id="UP000461880"/>
    </source>
</evidence>
<evidence type="ECO:0000313" key="1">
    <source>
        <dbReference type="EMBL" id="MSS58207.1"/>
    </source>
</evidence>
<dbReference type="AlphaFoldDB" id="A0A7X2NRJ0"/>
<proteinExistence type="predicted"/>
<name>A0A7X2NRJ0_9FIRM</name>
<keyword evidence="2" id="KW-1185">Reference proteome</keyword>
<gene>
    <name evidence="1" type="ORF">FYJ51_04735</name>
</gene>